<gene>
    <name evidence="1" type="ORF">PIB30_022491</name>
</gene>
<keyword evidence="2" id="KW-1185">Reference proteome</keyword>
<protein>
    <submittedName>
        <fullName evidence="1">Uncharacterized protein</fullName>
    </submittedName>
</protein>
<proteinExistence type="predicted"/>
<reference evidence="1 2" key="1">
    <citation type="journal article" date="2023" name="Plants (Basel)">
        <title>Bridging the Gap: Combining Genomics and Transcriptomics Approaches to Understand Stylosanthes scabra, an Orphan Legume from the Brazilian Caatinga.</title>
        <authorList>
            <person name="Ferreira-Neto J.R.C."/>
            <person name="da Silva M.D."/>
            <person name="Binneck E."/>
            <person name="de Melo N.F."/>
            <person name="da Silva R.H."/>
            <person name="de Melo A.L.T.M."/>
            <person name="Pandolfi V."/>
            <person name="Bustamante F.O."/>
            <person name="Brasileiro-Vidal A.C."/>
            <person name="Benko-Iseppon A.M."/>
        </authorList>
    </citation>
    <scope>NUCLEOTIDE SEQUENCE [LARGE SCALE GENOMIC DNA]</scope>
    <source>
        <tissue evidence="1">Leaves</tissue>
    </source>
</reference>
<evidence type="ECO:0000313" key="1">
    <source>
        <dbReference type="EMBL" id="MED6157365.1"/>
    </source>
</evidence>
<sequence>MKGIRSRRQPVPEFEYTPRSVAHLHGLLTVSKAKDEIARLVTRDYGQWHPSTDPKFRF</sequence>
<dbReference type="Proteomes" id="UP001341840">
    <property type="component" value="Unassembled WGS sequence"/>
</dbReference>
<accession>A0ABU6U838</accession>
<organism evidence="1 2">
    <name type="scientific">Stylosanthes scabra</name>
    <dbReference type="NCBI Taxonomy" id="79078"/>
    <lineage>
        <taxon>Eukaryota</taxon>
        <taxon>Viridiplantae</taxon>
        <taxon>Streptophyta</taxon>
        <taxon>Embryophyta</taxon>
        <taxon>Tracheophyta</taxon>
        <taxon>Spermatophyta</taxon>
        <taxon>Magnoliopsida</taxon>
        <taxon>eudicotyledons</taxon>
        <taxon>Gunneridae</taxon>
        <taxon>Pentapetalae</taxon>
        <taxon>rosids</taxon>
        <taxon>fabids</taxon>
        <taxon>Fabales</taxon>
        <taxon>Fabaceae</taxon>
        <taxon>Papilionoideae</taxon>
        <taxon>50 kb inversion clade</taxon>
        <taxon>dalbergioids sensu lato</taxon>
        <taxon>Dalbergieae</taxon>
        <taxon>Pterocarpus clade</taxon>
        <taxon>Stylosanthes</taxon>
    </lineage>
</organism>
<dbReference type="EMBL" id="JASCZI010120905">
    <property type="protein sequence ID" value="MED6157365.1"/>
    <property type="molecule type" value="Genomic_DNA"/>
</dbReference>
<comment type="caution">
    <text evidence="1">The sequence shown here is derived from an EMBL/GenBank/DDBJ whole genome shotgun (WGS) entry which is preliminary data.</text>
</comment>
<name>A0ABU6U838_9FABA</name>
<evidence type="ECO:0000313" key="2">
    <source>
        <dbReference type="Proteomes" id="UP001341840"/>
    </source>
</evidence>